<feature type="transmembrane region" description="Helical" evidence="1">
    <location>
        <begin position="116"/>
        <end position="134"/>
    </location>
</feature>
<keyword evidence="1" id="KW-1133">Transmembrane helix</keyword>
<organism evidence="2">
    <name type="scientific">Opuntia streptacantha</name>
    <name type="common">Prickly pear cactus</name>
    <name type="synonym">Opuntia cardona</name>
    <dbReference type="NCBI Taxonomy" id="393608"/>
    <lineage>
        <taxon>Eukaryota</taxon>
        <taxon>Viridiplantae</taxon>
        <taxon>Streptophyta</taxon>
        <taxon>Embryophyta</taxon>
        <taxon>Tracheophyta</taxon>
        <taxon>Spermatophyta</taxon>
        <taxon>Magnoliopsida</taxon>
        <taxon>eudicotyledons</taxon>
        <taxon>Gunneridae</taxon>
        <taxon>Pentapetalae</taxon>
        <taxon>Caryophyllales</taxon>
        <taxon>Cactineae</taxon>
        <taxon>Cactaceae</taxon>
        <taxon>Opuntioideae</taxon>
        <taxon>Opuntia</taxon>
    </lineage>
</organism>
<keyword evidence="1" id="KW-0472">Membrane</keyword>
<evidence type="ECO:0000256" key="1">
    <source>
        <dbReference type="SAM" id="Phobius"/>
    </source>
</evidence>
<accession>A0A7C9EXB4</accession>
<proteinExistence type="predicted"/>
<feature type="transmembrane region" description="Helical" evidence="1">
    <location>
        <begin position="146"/>
        <end position="164"/>
    </location>
</feature>
<dbReference type="AlphaFoldDB" id="A0A7C9EXB4"/>
<evidence type="ECO:0000313" key="2">
    <source>
        <dbReference type="EMBL" id="MBA4679200.1"/>
    </source>
</evidence>
<reference evidence="2" key="1">
    <citation type="journal article" date="2013" name="J. Plant Res.">
        <title>Effect of fungi and light on seed germination of three Opuntia species from semiarid lands of central Mexico.</title>
        <authorList>
            <person name="Delgado-Sanchez P."/>
            <person name="Jimenez-Bremont J.F."/>
            <person name="Guerrero-Gonzalez Mde L."/>
            <person name="Flores J."/>
        </authorList>
    </citation>
    <scope>NUCLEOTIDE SEQUENCE</scope>
    <source>
        <tissue evidence="2">Cladode</tissue>
    </source>
</reference>
<reference evidence="2" key="2">
    <citation type="submission" date="2020-07" db="EMBL/GenBank/DDBJ databases">
        <authorList>
            <person name="Vera ALvarez R."/>
            <person name="Arias-Moreno D.M."/>
            <person name="Jimenez-Jacinto V."/>
            <person name="Jimenez-Bremont J.F."/>
            <person name="Swaminathan K."/>
            <person name="Moose S.P."/>
            <person name="Guerrero-Gonzalez M.L."/>
            <person name="Marino-Ramirez L."/>
            <person name="Landsman D."/>
            <person name="Rodriguez-Kessler M."/>
            <person name="Delgado-Sanchez P."/>
        </authorList>
    </citation>
    <scope>NUCLEOTIDE SEQUENCE</scope>
    <source>
        <tissue evidence="2">Cladode</tissue>
    </source>
</reference>
<protein>
    <submittedName>
        <fullName evidence="2">Uncharacterized protein</fullName>
    </submittedName>
</protein>
<name>A0A7C9EXB4_OPUST</name>
<keyword evidence="1" id="KW-0812">Transmembrane</keyword>
<dbReference type="EMBL" id="GISG01282614">
    <property type="protein sequence ID" value="MBA4679200.1"/>
    <property type="molecule type" value="Transcribed_RNA"/>
</dbReference>
<sequence>MHQIAQPNTMTAIEGSLTSLILLTHQVKPQPQLQNSIISAKWGRSRSGSRRTRKLILDSIAFVASNIKILPEPLDSLAKEFLVAAAAGGGGNGGKFWLRKGFGGGGDERNPRGEKLGFWVPLMISSALALWVVLERERGLQNDSYFWVLLIVSAFALYCMVRGWRREIKDWVLGFSCGAALMGLGLRHNENFVKWVDKFGANFPNLMPIAKKRRKARRWI</sequence>